<keyword evidence="2" id="KW-0472">Membrane</keyword>
<evidence type="ECO:0008006" key="5">
    <source>
        <dbReference type="Google" id="ProtNLM"/>
    </source>
</evidence>
<feature type="region of interest" description="Disordered" evidence="1">
    <location>
        <begin position="413"/>
        <end position="512"/>
    </location>
</feature>
<dbReference type="SUPFAM" id="SSF51445">
    <property type="entry name" value="(Trans)glycosidases"/>
    <property type="match status" value="1"/>
</dbReference>
<keyword evidence="2" id="KW-1133">Transmembrane helix</keyword>
<protein>
    <recommendedName>
        <fullName evidence="5">Asl1-like glycosyl hydrolase catalytic domain-containing protein</fullName>
    </recommendedName>
</protein>
<dbReference type="InterPro" id="IPR017853">
    <property type="entry name" value="GH"/>
</dbReference>
<keyword evidence="4" id="KW-1185">Reference proteome</keyword>
<feature type="compositionally biased region" description="Low complexity" evidence="1">
    <location>
        <begin position="334"/>
        <end position="347"/>
    </location>
</feature>
<dbReference type="RefSeq" id="WP_220210317.1">
    <property type="nucleotide sequence ID" value="NZ_BNJK01000002.1"/>
</dbReference>
<feature type="transmembrane region" description="Helical" evidence="2">
    <location>
        <begin position="20"/>
        <end position="42"/>
    </location>
</feature>
<evidence type="ECO:0000256" key="2">
    <source>
        <dbReference type="SAM" id="Phobius"/>
    </source>
</evidence>
<evidence type="ECO:0000313" key="4">
    <source>
        <dbReference type="Proteomes" id="UP000597444"/>
    </source>
</evidence>
<sequence length="544" mass="56812">MLHSLTFRLPKTANPVRVPYGVFITALLSIVVSMGLALFNFLPAKGVTPVLPGQQIWKDGVSSYLFGTNEVAWDPMALSNPAIMATVKAAGVPLVRVPLTAQNADQRVKLVEQSGAQCLGIISWHNPADALKVVQTLGNRCLLYEFGNEPDPLSSYITTWNSNIAALRQANPSAKFIGPVLASPDANGIKQFLSAVKSNPPDVVSWHMYPCTNRTLQDCESGSHINFSKHAQEIGAVIQSTLGHDVPQAITEYNYDWQDSKTPNHDASTMQQFTTQALNDMIQAEKYGVIMANEYQLGGRAGAGTLDMVDPSSGAPLAQFSTMSQFIASYRAATNSPSSTASPGGATVTATSVQPCTSNPANSSTSSGVQYPITIGSQSFCCTIPPWLVSNAGQGTDMPTDATKRTIQCVLVAPSNQQQSTGATPTTSATGTPTSDEMPTGTETPTVTGTPEETPTATTTPTTPLAPGETPTTTPILEDVTPTVTTTSGETPTATPGETPTTTPKKTPVTGSKAVVTVTPVTSTGANAPVVPLLTPTPASKSGG</sequence>
<organism evidence="3 4">
    <name type="scientific">Reticulibacter mediterranei</name>
    <dbReference type="NCBI Taxonomy" id="2778369"/>
    <lineage>
        <taxon>Bacteria</taxon>
        <taxon>Bacillati</taxon>
        <taxon>Chloroflexota</taxon>
        <taxon>Ktedonobacteria</taxon>
        <taxon>Ktedonobacterales</taxon>
        <taxon>Reticulibacteraceae</taxon>
        <taxon>Reticulibacter</taxon>
    </lineage>
</organism>
<accession>A0A8J3IW95</accession>
<dbReference type="Gene3D" id="3.20.20.80">
    <property type="entry name" value="Glycosidases"/>
    <property type="match status" value="1"/>
</dbReference>
<evidence type="ECO:0000313" key="3">
    <source>
        <dbReference type="EMBL" id="GHO99688.1"/>
    </source>
</evidence>
<reference evidence="3" key="1">
    <citation type="submission" date="2020-10" db="EMBL/GenBank/DDBJ databases">
        <title>Taxonomic study of unclassified bacteria belonging to the class Ktedonobacteria.</title>
        <authorList>
            <person name="Yabe S."/>
            <person name="Wang C.M."/>
            <person name="Zheng Y."/>
            <person name="Sakai Y."/>
            <person name="Cavaletti L."/>
            <person name="Monciardini P."/>
            <person name="Donadio S."/>
        </authorList>
    </citation>
    <scope>NUCLEOTIDE SEQUENCE</scope>
    <source>
        <strain evidence="3">ID150040</strain>
    </source>
</reference>
<proteinExistence type="predicted"/>
<keyword evidence="2" id="KW-0812">Transmembrane</keyword>
<evidence type="ECO:0000256" key="1">
    <source>
        <dbReference type="SAM" id="MobiDB-lite"/>
    </source>
</evidence>
<dbReference type="EMBL" id="BNJK01000002">
    <property type="protein sequence ID" value="GHO99688.1"/>
    <property type="molecule type" value="Genomic_DNA"/>
</dbReference>
<name>A0A8J3IW95_9CHLR</name>
<feature type="compositionally biased region" description="Low complexity" evidence="1">
    <location>
        <begin position="417"/>
        <end position="512"/>
    </location>
</feature>
<gene>
    <name evidence="3" type="ORF">KSF_097360</name>
</gene>
<feature type="compositionally biased region" description="Polar residues" evidence="1">
    <location>
        <begin position="348"/>
        <end position="367"/>
    </location>
</feature>
<feature type="region of interest" description="Disordered" evidence="1">
    <location>
        <begin position="524"/>
        <end position="544"/>
    </location>
</feature>
<feature type="region of interest" description="Disordered" evidence="1">
    <location>
        <begin position="334"/>
        <end position="367"/>
    </location>
</feature>
<dbReference type="AlphaFoldDB" id="A0A8J3IW95"/>
<dbReference type="Proteomes" id="UP000597444">
    <property type="component" value="Unassembled WGS sequence"/>
</dbReference>
<comment type="caution">
    <text evidence="3">The sequence shown here is derived from an EMBL/GenBank/DDBJ whole genome shotgun (WGS) entry which is preliminary data.</text>
</comment>